<organism evidence="1 2">
    <name type="scientific">Fusarium venenatum</name>
    <dbReference type="NCBI Taxonomy" id="56646"/>
    <lineage>
        <taxon>Eukaryota</taxon>
        <taxon>Fungi</taxon>
        <taxon>Dikarya</taxon>
        <taxon>Ascomycota</taxon>
        <taxon>Pezizomycotina</taxon>
        <taxon>Sordariomycetes</taxon>
        <taxon>Hypocreomycetidae</taxon>
        <taxon>Hypocreales</taxon>
        <taxon>Nectriaceae</taxon>
        <taxon>Fusarium</taxon>
    </lineage>
</organism>
<protein>
    <submittedName>
        <fullName evidence="1">Uncharacterized protein</fullName>
    </submittedName>
</protein>
<dbReference type="EMBL" id="LN649232">
    <property type="protein sequence ID" value="CEI38683.1"/>
    <property type="molecule type" value="Genomic_DNA"/>
</dbReference>
<evidence type="ECO:0000313" key="2">
    <source>
        <dbReference type="Proteomes" id="UP000245910"/>
    </source>
</evidence>
<dbReference type="AlphaFoldDB" id="A0A2L2SYS7"/>
<reference evidence="2" key="1">
    <citation type="submission" date="2014-10" db="EMBL/GenBank/DDBJ databases">
        <authorList>
            <person name="King R."/>
        </authorList>
    </citation>
    <scope>NUCLEOTIDE SEQUENCE [LARGE SCALE GENOMIC DNA]</scope>
    <source>
        <strain evidence="2">A3/5</strain>
    </source>
</reference>
<dbReference type="Proteomes" id="UP000245910">
    <property type="component" value="Chromosome IIII"/>
</dbReference>
<accession>A0A2L2SYS7</accession>
<evidence type="ECO:0000313" key="1">
    <source>
        <dbReference type="EMBL" id="CEI38683.1"/>
    </source>
</evidence>
<name>A0A2L2SYS7_9HYPO</name>
<sequence>MRVPIAGGPAELLRSRRRSTSYNPSEDELYNWGCIRAEVT</sequence>
<proteinExistence type="predicted"/>
<keyword evidence="2" id="KW-1185">Reference proteome</keyword>